<dbReference type="SUPFAM" id="SSF57903">
    <property type="entry name" value="FYVE/PHD zinc finger"/>
    <property type="match status" value="1"/>
</dbReference>
<evidence type="ECO:0000256" key="4">
    <source>
        <dbReference type="SAM" id="MobiDB-lite"/>
    </source>
</evidence>
<dbReference type="Gene3D" id="3.40.50.10190">
    <property type="entry name" value="BRCT domain"/>
    <property type="match status" value="3"/>
</dbReference>
<keyword evidence="2" id="KW-0863">Zinc-finger</keyword>
<feature type="compositionally biased region" description="Polar residues" evidence="4">
    <location>
        <begin position="471"/>
        <end position="485"/>
    </location>
</feature>
<feature type="region of interest" description="Disordered" evidence="4">
    <location>
        <begin position="1109"/>
        <end position="1136"/>
    </location>
</feature>
<gene>
    <name evidence="6" type="ORF">TIFTF001_021472</name>
</gene>
<keyword evidence="3" id="KW-0862">Zinc</keyword>
<evidence type="ECO:0000256" key="2">
    <source>
        <dbReference type="ARBA" id="ARBA00022771"/>
    </source>
</evidence>
<feature type="compositionally biased region" description="Basic and acidic residues" evidence="4">
    <location>
        <begin position="1110"/>
        <end position="1122"/>
    </location>
</feature>
<dbReference type="EMBL" id="BTGU01000041">
    <property type="protein sequence ID" value="GMN52327.1"/>
    <property type="molecule type" value="Genomic_DNA"/>
</dbReference>
<feature type="region of interest" description="Disordered" evidence="4">
    <location>
        <begin position="395"/>
        <end position="543"/>
    </location>
</feature>
<feature type="compositionally biased region" description="Basic and acidic residues" evidence="4">
    <location>
        <begin position="674"/>
        <end position="691"/>
    </location>
</feature>
<dbReference type="SMART" id="SM00249">
    <property type="entry name" value="PHD"/>
    <property type="match status" value="1"/>
</dbReference>
<feature type="region of interest" description="Disordered" evidence="4">
    <location>
        <begin position="333"/>
        <end position="375"/>
    </location>
</feature>
<feature type="domain" description="BRCT" evidence="5">
    <location>
        <begin position="1"/>
        <end position="48"/>
    </location>
</feature>
<dbReference type="InterPro" id="IPR001357">
    <property type="entry name" value="BRCT_dom"/>
</dbReference>
<feature type="compositionally biased region" description="Polar residues" evidence="4">
    <location>
        <begin position="403"/>
        <end position="425"/>
    </location>
</feature>
<evidence type="ECO:0000313" key="7">
    <source>
        <dbReference type="Proteomes" id="UP001187192"/>
    </source>
</evidence>
<feature type="compositionally biased region" description="Basic residues" evidence="4">
    <location>
        <begin position="1123"/>
        <end position="1136"/>
    </location>
</feature>
<evidence type="ECO:0000256" key="1">
    <source>
        <dbReference type="ARBA" id="ARBA00022723"/>
    </source>
</evidence>
<feature type="compositionally biased region" description="Low complexity" evidence="4">
    <location>
        <begin position="790"/>
        <end position="799"/>
    </location>
</feature>
<dbReference type="PANTHER" id="PTHR47181:SF2">
    <property type="entry name" value="BRCA1 C TERMINUS DOMAIN CONTAINING PROTEIN, EXPRESSED"/>
    <property type="match status" value="1"/>
</dbReference>
<feature type="compositionally biased region" description="Polar residues" evidence="4">
    <location>
        <begin position="353"/>
        <end position="367"/>
    </location>
</feature>
<dbReference type="Gene3D" id="3.30.40.10">
    <property type="entry name" value="Zinc/RING finger domain, C3HC4 (zinc finger)"/>
    <property type="match status" value="1"/>
</dbReference>
<feature type="compositionally biased region" description="Basic and acidic residues" evidence="4">
    <location>
        <begin position="203"/>
        <end position="213"/>
    </location>
</feature>
<comment type="caution">
    <text evidence="6">The sequence shown here is derived from an EMBL/GenBank/DDBJ whole genome shotgun (WGS) entry which is preliminary data.</text>
</comment>
<dbReference type="PANTHER" id="PTHR47181">
    <property type="entry name" value="BRCA1 C TERMINUS DOMAIN CONTAINING PROTEIN, EXPRESSED"/>
    <property type="match status" value="1"/>
</dbReference>
<evidence type="ECO:0000259" key="5">
    <source>
        <dbReference type="PROSITE" id="PS50172"/>
    </source>
</evidence>
<organism evidence="6 7">
    <name type="scientific">Ficus carica</name>
    <name type="common">Common fig</name>
    <dbReference type="NCBI Taxonomy" id="3494"/>
    <lineage>
        <taxon>Eukaryota</taxon>
        <taxon>Viridiplantae</taxon>
        <taxon>Streptophyta</taxon>
        <taxon>Embryophyta</taxon>
        <taxon>Tracheophyta</taxon>
        <taxon>Spermatophyta</taxon>
        <taxon>Magnoliopsida</taxon>
        <taxon>eudicotyledons</taxon>
        <taxon>Gunneridae</taxon>
        <taxon>Pentapetalae</taxon>
        <taxon>rosids</taxon>
        <taxon>fabids</taxon>
        <taxon>Rosales</taxon>
        <taxon>Moraceae</taxon>
        <taxon>Ficeae</taxon>
        <taxon>Ficus</taxon>
    </lineage>
</organism>
<keyword evidence="7" id="KW-1185">Reference proteome</keyword>
<dbReference type="GO" id="GO:0008270">
    <property type="term" value="F:zinc ion binding"/>
    <property type="evidence" value="ECO:0007669"/>
    <property type="project" value="UniProtKB-KW"/>
</dbReference>
<dbReference type="PROSITE" id="PS50172">
    <property type="entry name" value="BRCT"/>
    <property type="match status" value="2"/>
</dbReference>
<accession>A0AA88AKG4</accession>
<proteinExistence type="predicted"/>
<feature type="region of interest" description="Disordered" evidence="4">
    <location>
        <begin position="579"/>
        <end position="697"/>
    </location>
</feature>
<dbReference type="InterPro" id="IPR011011">
    <property type="entry name" value="Znf_FYVE_PHD"/>
</dbReference>
<protein>
    <recommendedName>
        <fullName evidence="5">BRCT domain-containing protein</fullName>
    </recommendedName>
</protein>
<evidence type="ECO:0000256" key="3">
    <source>
        <dbReference type="ARBA" id="ARBA00022833"/>
    </source>
</evidence>
<dbReference type="SUPFAM" id="SSF52113">
    <property type="entry name" value="BRCT domain"/>
    <property type="match status" value="2"/>
</dbReference>
<dbReference type="AlphaFoldDB" id="A0AA88AKG4"/>
<feature type="domain" description="BRCT" evidence="5">
    <location>
        <begin position="816"/>
        <end position="898"/>
    </location>
</feature>
<dbReference type="InterPro" id="IPR036420">
    <property type="entry name" value="BRCT_dom_sf"/>
</dbReference>
<dbReference type="Proteomes" id="UP001187192">
    <property type="component" value="Unassembled WGS sequence"/>
</dbReference>
<keyword evidence="1" id="KW-0479">Metal-binding</keyword>
<dbReference type="SMART" id="SM00292">
    <property type="entry name" value="BRCT"/>
    <property type="match status" value="2"/>
</dbReference>
<feature type="compositionally biased region" description="Polar residues" evidence="4">
    <location>
        <begin position="603"/>
        <end position="615"/>
    </location>
</feature>
<dbReference type="Pfam" id="PF00533">
    <property type="entry name" value="BRCT"/>
    <property type="match status" value="1"/>
</dbReference>
<reference evidence="6" key="1">
    <citation type="submission" date="2023-07" db="EMBL/GenBank/DDBJ databases">
        <title>draft genome sequence of fig (Ficus carica).</title>
        <authorList>
            <person name="Takahashi T."/>
            <person name="Nishimura K."/>
        </authorList>
    </citation>
    <scope>NUCLEOTIDE SEQUENCE</scope>
</reference>
<dbReference type="InterPro" id="IPR013083">
    <property type="entry name" value="Znf_RING/FYVE/PHD"/>
</dbReference>
<feature type="compositionally biased region" description="Polar residues" evidence="4">
    <location>
        <begin position="579"/>
        <end position="592"/>
    </location>
</feature>
<feature type="region of interest" description="Disordered" evidence="4">
    <location>
        <begin position="172"/>
        <end position="214"/>
    </location>
</feature>
<dbReference type="CDD" id="cd17738">
    <property type="entry name" value="BRCT_TopBP1_rpt7"/>
    <property type="match status" value="1"/>
</dbReference>
<feature type="compositionally biased region" description="Acidic residues" evidence="4">
    <location>
        <begin position="532"/>
        <end position="543"/>
    </location>
</feature>
<evidence type="ECO:0000313" key="6">
    <source>
        <dbReference type="EMBL" id="GMN52327.1"/>
    </source>
</evidence>
<feature type="compositionally biased region" description="Basic and acidic residues" evidence="4">
    <location>
        <begin position="744"/>
        <end position="764"/>
    </location>
</feature>
<sequence length="1136" mass="124095">MSKLMEFIYVGEKYELAKKLPKIKLVNHRWLEDCLRDWKILPEDNYNKSGYEMEMMEAEAKDSYEEAQDTSIKHYVEENTHKGPFNLKSGDPEAHKSPKLVAENNGLLNVDNNKGKVSVPSIDNKSVTASSFNDVPFSKAFDHEDAGGLKDTAYNGMPNPHYQTLISKNAMNEMTSSSRSAERPPHSDGKFSAASYQRKQPRRLGELSRKEPMGKLNSDDFSSTFFKAEHSKDRISSGIEAIQKGIDLQSGENPTGFSPQKSVQFGSFASPNLQKNNDAKTCIRKSVSPNNKILGLRTSFHDGLPETNVSIAALCADVNSPLNSHCSDVITRSSSFAKPSPGELPPSKAMVSESGQQDNGNEKTSPSPMKRLKVSSLSSVPNFGDLDIGSSELVAADTREPKNPQQVVDGSAASNRDPETNSNGPSRLILVGNENSVTKPLRKKMVAKKTLGSRPKSGSVANKNGAIYPDKTSTPQNDAATSLSGAANEKSAHTTKPEVCSTIANNEAPGKAEIEEDANKSEDDTVNRTESPDDETETPEETFEQGLENVIPTNGENAAPVQLSGKADILSGNRSTSVQHLLNDPSASTHSVSPKEGKGGNESGNAQDGNISTKAEPSRKGDGLKRKREKGKAGAVGNVDDNISALAEPSTEGDGMKKKNQKGKTGAVGKTKTKKADDVKEVVKSKEHVEETNDNNGVHGDGIFSLIHELMNNQNDNNGVKEMEKEKRAITCPVAKPKHHDASKKKLEKSVEDEKENKPVDHGTKNRSQAKRLVENQAVKDVSSLNVEQSSAKSSLNSSRKVPGVTNKARDEPVCFILSGHRLQRKEFQKVIRRLKGRFCRDSHQWSYQATHFIAPDPIRRTEKFFAAAASGRWILKTDYLTACNEAGKFVEEEPHEWYGNGLSEDGAISMEAPRKWHLFKERTGHGAFYGMRVVIYGECIAPPLDTLKRVVKAGDGTVLATSPPYTRFLDSGVDFAIITPGMPRVDAWIQEFLKHEIPCVVADYLVEYVCKPGYSLEKHVLYNSHALAEKSLARLQARAEEVVIDSTPPDDSGSNDVACKVCGCRDRGEVMLICGDESGSTGCGVGCHIDCCDPPFKDIPEDDWFCSECSDRRSSKSSEKSSKKRKKGTSSLKCK</sequence>
<name>A0AA88AKG4_FICCA</name>
<dbReference type="InterPro" id="IPR001965">
    <property type="entry name" value="Znf_PHD"/>
</dbReference>
<feature type="region of interest" description="Disordered" evidence="4">
    <location>
        <begin position="734"/>
        <end position="805"/>
    </location>
</feature>
<dbReference type="InterPro" id="IPR044254">
    <property type="entry name" value="At4g02110-like"/>
</dbReference>
<feature type="compositionally biased region" description="Basic and acidic residues" evidence="4">
    <location>
        <begin position="180"/>
        <end position="189"/>
    </location>
</feature>
<feature type="compositionally biased region" description="Basic and acidic residues" evidence="4">
    <location>
        <begin position="510"/>
        <end position="531"/>
    </location>
</feature>